<reference evidence="3" key="1">
    <citation type="submission" date="2024-07" db="EMBL/GenBank/DDBJ databases">
        <title>Two chromosome-level genome assemblies of Korean endemic species Abeliophyllum distichum and Forsythia ovata (Oleaceae).</title>
        <authorList>
            <person name="Jang H."/>
        </authorList>
    </citation>
    <scope>NUCLEOTIDE SEQUENCE [LARGE SCALE GENOMIC DNA]</scope>
</reference>
<dbReference type="Gene3D" id="3.80.10.10">
    <property type="entry name" value="Ribonuclease Inhibitor"/>
    <property type="match status" value="1"/>
</dbReference>
<evidence type="ECO:0000259" key="1">
    <source>
        <dbReference type="PROSITE" id="PS50181"/>
    </source>
</evidence>
<dbReference type="InterPro" id="IPR001810">
    <property type="entry name" value="F-box_dom"/>
</dbReference>
<dbReference type="Pfam" id="PF08387">
    <property type="entry name" value="FBD"/>
    <property type="match status" value="1"/>
</dbReference>
<dbReference type="SUPFAM" id="SSF81383">
    <property type="entry name" value="F-box domain"/>
    <property type="match status" value="1"/>
</dbReference>
<dbReference type="SMART" id="SM00579">
    <property type="entry name" value="FBD"/>
    <property type="match status" value="1"/>
</dbReference>
<comment type="caution">
    <text evidence="2">The sequence shown here is derived from an EMBL/GenBank/DDBJ whole genome shotgun (WGS) entry which is preliminary data.</text>
</comment>
<dbReference type="InterPro" id="IPR055411">
    <property type="entry name" value="LRR_FXL15/At3g58940/PEG3-like"/>
</dbReference>
<proteinExistence type="predicted"/>
<sequence>MDFEQDLISDLPQSIIETILTKLPIKDAVRTSILSSKWRYKWATLTQLAFDDKCVTLCNDRAIVENNLANFITRFLFLHDGPIHKFSLSTSYLQSSYDIVQWLLFLSRKDIKELVLELGEGEWFRAPSCLFSCKKLTRLELVRCELDPPPCFKGFFCLKYLNLQQVLIPPDDIECLIASCPLLESLTLSYFDSLELTVSAPNLKHLILEGEFKDICLVNTPLLVFISVAMYMTDDIAEHFEQSSSYNFNKFLGGVPQLERLVGHIYFTKYLSIGNHEGCIPITYYQLKFVELYQVSFDDMKEVLVVLQLIVNSPNLQELQISGFSNASAAVQEAPDLDFWEKRCFIDCTLSRLKTIKMTDVSGVQHEMKLIKFLLEHSPSLETMSITPSLYLTEGRLNMLIALVSFRRASTQASIIFIHEQV</sequence>
<dbReference type="AlphaFoldDB" id="A0ABD1WAF6"/>
<dbReference type="EMBL" id="JBFOLJ010000004">
    <property type="protein sequence ID" value="KAL2546562.1"/>
    <property type="molecule type" value="Genomic_DNA"/>
</dbReference>
<dbReference type="InterPro" id="IPR006566">
    <property type="entry name" value="FBD"/>
</dbReference>
<dbReference type="Pfam" id="PF00646">
    <property type="entry name" value="F-box"/>
    <property type="match status" value="1"/>
</dbReference>
<name>A0ABD1WAF6_9LAMI</name>
<feature type="domain" description="F-box" evidence="1">
    <location>
        <begin position="5"/>
        <end position="39"/>
    </location>
</feature>
<dbReference type="PANTHER" id="PTHR31639:SF237">
    <property type="entry name" value="F-BOX DOMAIN-CONTAINING PROTEIN"/>
    <property type="match status" value="1"/>
</dbReference>
<evidence type="ECO:0000313" key="2">
    <source>
        <dbReference type="EMBL" id="KAL2546562.1"/>
    </source>
</evidence>
<dbReference type="PANTHER" id="PTHR31639">
    <property type="entry name" value="F-BOX PROTEIN-LIKE"/>
    <property type="match status" value="1"/>
</dbReference>
<keyword evidence="3" id="KW-1185">Reference proteome</keyword>
<dbReference type="SUPFAM" id="SSF52047">
    <property type="entry name" value="RNI-like"/>
    <property type="match status" value="1"/>
</dbReference>
<dbReference type="Proteomes" id="UP001604277">
    <property type="component" value="Unassembled WGS sequence"/>
</dbReference>
<dbReference type="PROSITE" id="PS50181">
    <property type="entry name" value="FBOX"/>
    <property type="match status" value="1"/>
</dbReference>
<organism evidence="2 3">
    <name type="scientific">Forsythia ovata</name>
    <dbReference type="NCBI Taxonomy" id="205694"/>
    <lineage>
        <taxon>Eukaryota</taxon>
        <taxon>Viridiplantae</taxon>
        <taxon>Streptophyta</taxon>
        <taxon>Embryophyta</taxon>
        <taxon>Tracheophyta</taxon>
        <taxon>Spermatophyta</taxon>
        <taxon>Magnoliopsida</taxon>
        <taxon>eudicotyledons</taxon>
        <taxon>Gunneridae</taxon>
        <taxon>Pentapetalae</taxon>
        <taxon>asterids</taxon>
        <taxon>lamiids</taxon>
        <taxon>Lamiales</taxon>
        <taxon>Oleaceae</taxon>
        <taxon>Forsythieae</taxon>
        <taxon>Forsythia</taxon>
    </lineage>
</organism>
<protein>
    <submittedName>
        <fullName evidence="2">F-box/FBD/LRR-repeat protein</fullName>
    </submittedName>
</protein>
<dbReference type="InterPro" id="IPR036047">
    <property type="entry name" value="F-box-like_dom_sf"/>
</dbReference>
<accession>A0ABD1WAF6</accession>
<dbReference type="InterPro" id="IPR032675">
    <property type="entry name" value="LRR_dom_sf"/>
</dbReference>
<dbReference type="InterPro" id="IPR053781">
    <property type="entry name" value="F-box_AtFBL13-like"/>
</dbReference>
<gene>
    <name evidence="2" type="ORF">Fot_15795</name>
</gene>
<dbReference type="CDD" id="cd22160">
    <property type="entry name" value="F-box_AtFBL13-like"/>
    <property type="match status" value="1"/>
</dbReference>
<evidence type="ECO:0000313" key="3">
    <source>
        <dbReference type="Proteomes" id="UP001604277"/>
    </source>
</evidence>
<dbReference type="Pfam" id="PF24758">
    <property type="entry name" value="LRR_At5g56370"/>
    <property type="match status" value="1"/>
</dbReference>